<dbReference type="PANTHER" id="PTHR45753:SF3">
    <property type="entry name" value="ORNITHINE TRANSCARBAMYLASE, MITOCHONDRIAL"/>
    <property type="match status" value="1"/>
</dbReference>
<evidence type="ECO:0000313" key="3">
    <source>
        <dbReference type="EMBL" id="EUJ16647.1"/>
    </source>
</evidence>
<evidence type="ECO:0000259" key="2">
    <source>
        <dbReference type="Pfam" id="PF00185"/>
    </source>
</evidence>
<dbReference type="InterPro" id="IPR036901">
    <property type="entry name" value="Asp/Orn_carbamoylTrfase_sf"/>
</dbReference>
<dbReference type="GO" id="GO:0019240">
    <property type="term" value="P:citrulline biosynthetic process"/>
    <property type="evidence" value="ECO:0007669"/>
    <property type="project" value="TreeGrafter"/>
</dbReference>
<comment type="caution">
    <text evidence="3">The sequence shown here is derived from an EMBL/GenBank/DDBJ whole genome shotgun (WGS) entry which is preliminary data.</text>
</comment>
<dbReference type="Gene3D" id="3.40.50.1370">
    <property type="entry name" value="Aspartate/ornithine carbamoyltransferase"/>
    <property type="match status" value="1"/>
</dbReference>
<dbReference type="STRING" id="1265818.MAQA_15531"/>
<keyword evidence="4" id="KW-1185">Reference proteome</keyword>
<gene>
    <name evidence="3" type="ORF">MAQA_15531</name>
</gene>
<dbReference type="GO" id="GO:0016597">
    <property type="term" value="F:amino acid binding"/>
    <property type="evidence" value="ECO:0007669"/>
    <property type="project" value="InterPro"/>
</dbReference>
<dbReference type="Proteomes" id="UP000019246">
    <property type="component" value="Unassembled WGS sequence"/>
</dbReference>
<evidence type="ECO:0000313" key="4">
    <source>
        <dbReference type="Proteomes" id="UP000019246"/>
    </source>
</evidence>
<dbReference type="Pfam" id="PF00185">
    <property type="entry name" value="OTCace"/>
    <property type="match status" value="1"/>
</dbReference>
<dbReference type="GO" id="GO:0004585">
    <property type="term" value="F:ornithine carbamoyltransferase activity"/>
    <property type="evidence" value="ECO:0007669"/>
    <property type="project" value="UniProtKB-EC"/>
</dbReference>
<protein>
    <submittedName>
        <fullName evidence="3">Putrescine carbamoyltransferase</fullName>
        <ecNumber evidence="3">2.1.3.3</ecNumber>
    </submittedName>
</protein>
<dbReference type="EC" id="2.1.3.3" evidence="3"/>
<dbReference type="InterPro" id="IPR006131">
    <property type="entry name" value="Asp_carbamoyltransf_Asp/Orn-bd"/>
</dbReference>
<reference evidence="3 4" key="1">
    <citation type="journal article" date="2014" name="Int. J. Syst. Evol. Microbiol.">
        <title>Listeria floridensis sp. nov., Listeria aquatica sp. nov., Listeria cornellensis sp. nov., Listeria riparia sp. nov. and Listeria grandensis sp. nov., from agricultural and natural environments.</title>
        <authorList>
            <person name="den Bakker H.C."/>
            <person name="Warchocki S."/>
            <person name="Wright E.M."/>
            <person name="Allred A.F."/>
            <person name="Ahlstrom C."/>
            <person name="Manuel C.S."/>
            <person name="Stasiewicz M.J."/>
            <person name="Burrell A."/>
            <person name="Roof S."/>
            <person name="Strawn L."/>
            <person name="Fortes E.D."/>
            <person name="Nightingale K.K."/>
            <person name="Kephart D."/>
            <person name="Wiedmann M."/>
        </authorList>
    </citation>
    <scope>NUCLEOTIDE SEQUENCE [LARGE SCALE GENOMIC DNA]</scope>
    <source>
        <strain evidence="3 4">FSL S10-1188</strain>
    </source>
</reference>
<dbReference type="AlphaFoldDB" id="W7ASR1"/>
<sequence>MHCLPATRGEEVTDEVLDAPFSVVLDEAENRLTAMRSLLVYFLKRYLNYAEEATCTKFDADIQQLLRNYVD</sequence>
<dbReference type="EMBL" id="AOCG01000021">
    <property type="protein sequence ID" value="EUJ16647.1"/>
    <property type="molecule type" value="Genomic_DNA"/>
</dbReference>
<organism evidence="3 4">
    <name type="scientific">Listeria aquatica FSL S10-1188</name>
    <dbReference type="NCBI Taxonomy" id="1265818"/>
    <lineage>
        <taxon>Bacteria</taxon>
        <taxon>Bacillati</taxon>
        <taxon>Bacillota</taxon>
        <taxon>Bacilli</taxon>
        <taxon>Bacillales</taxon>
        <taxon>Listeriaceae</taxon>
        <taxon>Listeria</taxon>
    </lineage>
</organism>
<proteinExistence type="predicted"/>
<dbReference type="PATRIC" id="fig|1265818.5.peg.3136"/>
<dbReference type="GO" id="GO:0042450">
    <property type="term" value="P:L-arginine biosynthetic process via ornithine"/>
    <property type="evidence" value="ECO:0007669"/>
    <property type="project" value="TreeGrafter"/>
</dbReference>
<dbReference type="PANTHER" id="PTHR45753">
    <property type="entry name" value="ORNITHINE CARBAMOYLTRANSFERASE, MITOCHONDRIAL"/>
    <property type="match status" value="1"/>
</dbReference>
<keyword evidence="1 3" id="KW-0808">Transferase</keyword>
<accession>W7ASR1</accession>
<name>W7ASR1_9LIST</name>
<evidence type="ECO:0000256" key="1">
    <source>
        <dbReference type="ARBA" id="ARBA00022679"/>
    </source>
</evidence>
<feature type="domain" description="Aspartate/ornithine carbamoyltransferase Asp/Orn-binding" evidence="2">
    <location>
        <begin position="1"/>
        <end position="41"/>
    </location>
</feature>
<dbReference type="SUPFAM" id="SSF53671">
    <property type="entry name" value="Aspartate/ornithine carbamoyltransferase"/>
    <property type="match status" value="1"/>
</dbReference>